<dbReference type="Proteomes" id="UP001152321">
    <property type="component" value="Unassembled WGS sequence"/>
</dbReference>
<evidence type="ECO:0000313" key="2">
    <source>
        <dbReference type="EMBL" id="MDG0815225.1"/>
    </source>
</evidence>
<sequence>MKRHLALSTFALICSINLLGCSSYFKRQECENINWFDHGQKVALRGEWLNADKTLQECRKAEANINETQLDQGFKAGMEQYCTPQKAYQIGKSGDLFYRGLCEGPSINSILAQHSQGIRDYCSKANSVAAGASGKKYQNVCPANLEKDFLPGYRRGRKRFVDAQILDKENQRQQINFTLLTKQSELNNVYAELNNLQGRRNFLEMQRSNALSAQNPTQAGYIDGQINALSGDISIKQNTVNSKNREVEALRKQQDQLAAEISNFRAELPSLEE</sequence>
<name>A0ABT6DG47_9BACT</name>
<reference evidence="2" key="1">
    <citation type="submission" date="2022-08" db="EMBL/GenBank/DDBJ databases">
        <title>Novel Bdellovibrio Species Isolated from Svalbard: Designation Bdellovibrio svalbardensis.</title>
        <authorList>
            <person name="Mitchell R.J."/>
            <person name="Choi S.Y."/>
        </authorList>
    </citation>
    <scope>NUCLEOTIDE SEQUENCE</scope>
    <source>
        <strain evidence="2">PAP01</strain>
    </source>
</reference>
<organism evidence="2 3">
    <name type="scientific">Bdellovibrio svalbardensis</name>
    <dbReference type="NCBI Taxonomy" id="2972972"/>
    <lineage>
        <taxon>Bacteria</taxon>
        <taxon>Pseudomonadati</taxon>
        <taxon>Bdellovibrionota</taxon>
        <taxon>Bdellovibrionia</taxon>
        <taxon>Bdellovibrionales</taxon>
        <taxon>Pseudobdellovibrionaceae</taxon>
        <taxon>Bdellovibrio</taxon>
    </lineage>
</organism>
<gene>
    <name evidence="2" type="ORF">NWE73_02555</name>
</gene>
<feature type="coiled-coil region" evidence="1">
    <location>
        <begin position="233"/>
        <end position="267"/>
    </location>
</feature>
<proteinExistence type="predicted"/>
<accession>A0ABT6DG47</accession>
<protein>
    <submittedName>
        <fullName evidence="2">DUF2799 domain-containing protein</fullName>
    </submittedName>
</protein>
<keyword evidence="3" id="KW-1185">Reference proteome</keyword>
<comment type="caution">
    <text evidence="2">The sequence shown here is derived from an EMBL/GenBank/DDBJ whole genome shotgun (WGS) entry which is preliminary data.</text>
</comment>
<dbReference type="RefSeq" id="WP_277576701.1">
    <property type="nucleotide sequence ID" value="NZ_JANRMI010000001.1"/>
</dbReference>
<evidence type="ECO:0000256" key="1">
    <source>
        <dbReference type="SAM" id="Coils"/>
    </source>
</evidence>
<dbReference type="EMBL" id="JANRMI010000001">
    <property type="protein sequence ID" value="MDG0815225.1"/>
    <property type="molecule type" value="Genomic_DNA"/>
</dbReference>
<evidence type="ECO:0000313" key="3">
    <source>
        <dbReference type="Proteomes" id="UP001152321"/>
    </source>
</evidence>
<keyword evidence="1" id="KW-0175">Coiled coil</keyword>
<dbReference type="InterPro" id="IPR021242">
    <property type="entry name" value="DUF2799"/>
</dbReference>
<dbReference type="Pfam" id="PF10973">
    <property type="entry name" value="DUF2799"/>
    <property type="match status" value="1"/>
</dbReference>